<keyword evidence="5" id="KW-1185">Reference proteome</keyword>
<dbReference type="AlphaFoldDB" id="A0A841IJQ8"/>
<dbReference type="InterPro" id="IPR011008">
    <property type="entry name" value="Dimeric_a/b-barrel"/>
</dbReference>
<reference evidence="4 5" key="1">
    <citation type="submission" date="2020-08" db="EMBL/GenBank/DDBJ databases">
        <title>Genomic Encyclopedia of Type Strains, Phase III (KMG-III): the genomes of soil and plant-associated and newly described type strains.</title>
        <authorList>
            <person name="Whitman W."/>
        </authorList>
    </citation>
    <scope>NUCLEOTIDE SEQUENCE [LARGE SCALE GENOMIC DNA]</scope>
    <source>
        <strain evidence="4 5">CECT 8712</strain>
    </source>
</reference>
<proteinExistence type="inferred from homology"/>
<comment type="caution">
    <text evidence="4">The sequence shown here is derived from an EMBL/GenBank/DDBJ whole genome shotgun (WGS) entry which is preliminary data.</text>
</comment>
<dbReference type="RefSeq" id="WP_184287677.1">
    <property type="nucleotide sequence ID" value="NZ_JACHJO010000002.1"/>
</dbReference>
<feature type="domain" description="YCII-related" evidence="3">
    <location>
        <begin position="1"/>
        <end position="103"/>
    </location>
</feature>
<dbReference type="Proteomes" id="UP000536604">
    <property type="component" value="Unassembled WGS sequence"/>
</dbReference>
<evidence type="ECO:0000259" key="3">
    <source>
        <dbReference type="Pfam" id="PF03795"/>
    </source>
</evidence>
<dbReference type="PANTHER" id="PTHR35174">
    <property type="entry name" value="BLL7171 PROTEIN-RELATED"/>
    <property type="match status" value="1"/>
</dbReference>
<dbReference type="PANTHER" id="PTHR35174:SF4">
    <property type="entry name" value="BLL7163 PROTEIN"/>
    <property type="match status" value="1"/>
</dbReference>
<dbReference type="Gene3D" id="3.30.70.1060">
    <property type="entry name" value="Dimeric alpha+beta barrel"/>
    <property type="match status" value="1"/>
</dbReference>
<accession>A0A841IJQ8</accession>
<protein>
    <recommendedName>
        <fullName evidence="3">YCII-related domain-containing protein</fullName>
    </recommendedName>
</protein>
<dbReference type="Pfam" id="PF03795">
    <property type="entry name" value="YCII"/>
    <property type="match status" value="1"/>
</dbReference>
<organism evidence="4 5">
    <name type="scientific">Nocardiopsis algeriensis</name>
    <dbReference type="NCBI Taxonomy" id="1478215"/>
    <lineage>
        <taxon>Bacteria</taxon>
        <taxon>Bacillati</taxon>
        <taxon>Actinomycetota</taxon>
        <taxon>Actinomycetes</taxon>
        <taxon>Streptosporangiales</taxon>
        <taxon>Nocardiopsidaceae</taxon>
        <taxon>Nocardiopsis</taxon>
    </lineage>
</organism>
<sequence length="143" mass="15978">MRYMMTIMSDPQSEKAAEPTPEVFEAMAAYNEAMIKAGVLLAGDGLAPSSEATRVSFRNGRATVTDGPFAEAKEFIAGYWVLQVSSHEEAIEWAKRCPHPSEGDDTGMNLVLRRILGTDDFGDEMPEHLKERERELRREGYAH</sequence>
<feature type="compositionally biased region" description="Basic and acidic residues" evidence="2">
    <location>
        <begin position="125"/>
        <end position="143"/>
    </location>
</feature>
<dbReference type="SUPFAM" id="SSF54909">
    <property type="entry name" value="Dimeric alpha+beta barrel"/>
    <property type="match status" value="1"/>
</dbReference>
<name>A0A841IJQ8_9ACTN</name>
<dbReference type="EMBL" id="JACHJO010000002">
    <property type="protein sequence ID" value="MBB6118903.1"/>
    <property type="molecule type" value="Genomic_DNA"/>
</dbReference>
<evidence type="ECO:0000256" key="2">
    <source>
        <dbReference type="SAM" id="MobiDB-lite"/>
    </source>
</evidence>
<evidence type="ECO:0000313" key="5">
    <source>
        <dbReference type="Proteomes" id="UP000536604"/>
    </source>
</evidence>
<evidence type="ECO:0000256" key="1">
    <source>
        <dbReference type="ARBA" id="ARBA00007689"/>
    </source>
</evidence>
<feature type="region of interest" description="Disordered" evidence="2">
    <location>
        <begin position="122"/>
        <end position="143"/>
    </location>
</feature>
<dbReference type="InterPro" id="IPR005545">
    <property type="entry name" value="YCII"/>
</dbReference>
<gene>
    <name evidence="4" type="ORF">FHS13_000835</name>
</gene>
<evidence type="ECO:0000313" key="4">
    <source>
        <dbReference type="EMBL" id="MBB6118903.1"/>
    </source>
</evidence>
<comment type="similarity">
    <text evidence="1">Belongs to the YciI family.</text>
</comment>